<feature type="transmembrane region" description="Helical" evidence="2">
    <location>
        <begin position="32"/>
        <end position="54"/>
    </location>
</feature>
<dbReference type="Pfam" id="PF04235">
    <property type="entry name" value="DUF418"/>
    <property type="match status" value="1"/>
</dbReference>
<comment type="caution">
    <text evidence="4">The sequence shown here is derived from an EMBL/GenBank/DDBJ whole genome shotgun (WGS) entry which is preliminary data.</text>
</comment>
<organism evidence="4 5">
    <name type="scientific">Prauserella shujinwangii</name>
    <dbReference type="NCBI Taxonomy" id="1453103"/>
    <lineage>
        <taxon>Bacteria</taxon>
        <taxon>Bacillati</taxon>
        <taxon>Actinomycetota</taxon>
        <taxon>Actinomycetes</taxon>
        <taxon>Pseudonocardiales</taxon>
        <taxon>Pseudonocardiaceae</taxon>
        <taxon>Prauserella</taxon>
    </lineage>
</organism>
<dbReference type="OrthoDB" id="4966979at2"/>
<proteinExistence type="predicted"/>
<evidence type="ECO:0000259" key="3">
    <source>
        <dbReference type="Pfam" id="PF04235"/>
    </source>
</evidence>
<sequence>MDDTRTYPATADVPQREPALRRPRGRLPAVDAVRALAIIGVFVAHFPATGWLHAGPFAGTPDVLRWVSEQTSSRAMSLFVLLAGVSVALMTGGSRPYTGADLSTARRRIAVRALVLFLISLAIDEFGASVLSYYAVLLLLLVPLTRLRARTLFTAACLTTPVVTTYAWWVMSAHPDWMMVEAPSGFAVLTGPAQWDEYLWQLVLTGGGFQTPYGIPLVLAGLALGRLDLHAHAVRLRLLRTGLGVATAAYGGYVVAWHVLGGARRVAEAMAAPPAGSGPAPLPWQSLLGMPTDVPYATSPLGILFVVGVAMALLGGMLLVFEHGAAGAALWPLTAAGGMAMTWYAGHFGYLSLIGTPSSVSFVHLAGAVTVMLACSMLWRRWARRGPLEWLVHRVITTVVRERATRR</sequence>
<dbReference type="InterPro" id="IPR007349">
    <property type="entry name" value="DUF418"/>
</dbReference>
<dbReference type="PANTHER" id="PTHR30590:SF3">
    <property type="entry name" value="HYPOTHETICAL MEMBRANE SPANNING PROTEIN"/>
    <property type="match status" value="1"/>
</dbReference>
<reference evidence="4 5" key="1">
    <citation type="submission" date="2018-03" db="EMBL/GenBank/DDBJ databases">
        <title>Genomic Encyclopedia of Type Strains, Phase III (KMG-III): the genomes of soil and plant-associated and newly described type strains.</title>
        <authorList>
            <person name="Whitman W."/>
        </authorList>
    </citation>
    <scope>NUCLEOTIDE SEQUENCE [LARGE SCALE GENOMIC DNA]</scope>
    <source>
        <strain evidence="4 5">CGMCC 4.7125</strain>
    </source>
</reference>
<dbReference type="InterPro" id="IPR052529">
    <property type="entry name" value="Bact_Transport_Assoc"/>
</dbReference>
<evidence type="ECO:0000313" key="5">
    <source>
        <dbReference type="Proteomes" id="UP000238362"/>
    </source>
</evidence>
<name>A0A2T0M3U2_9PSEU</name>
<feature type="transmembrane region" description="Helical" evidence="2">
    <location>
        <begin position="75"/>
        <end position="93"/>
    </location>
</feature>
<feature type="transmembrane region" description="Helical" evidence="2">
    <location>
        <begin position="237"/>
        <end position="260"/>
    </location>
</feature>
<gene>
    <name evidence="4" type="ORF">B0I33_101567</name>
</gene>
<accession>A0A2T0M3U2</accession>
<feature type="transmembrane region" description="Helical" evidence="2">
    <location>
        <begin position="113"/>
        <end position="140"/>
    </location>
</feature>
<feature type="transmembrane region" description="Helical" evidence="2">
    <location>
        <begin position="198"/>
        <end position="225"/>
    </location>
</feature>
<keyword evidence="2" id="KW-0472">Membrane</keyword>
<dbReference type="PANTHER" id="PTHR30590">
    <property type="entry name" value="INNER MEMBRANE PROTEIN"/>
    <property type="match status" value="1"/>
</dbReference>
<feature type="transmembrane region" description="Helical" evidence="2">
    <location>
        <begin position="152"/>
        <end position="171"/>
    </location>
</feature>
<keyword evidence="5" id="KW-1185">Reference proteome</keyword>
<feature type="domain" description="DUF418" evidence="3">
    <location>
        <begin position="306"/>
        <end position="395"/>
    </location>
</feature>
<feature type="transmembrane region" description="Helical" evidence="2">
    <location>
        <begin position="358"/>
        <end position="379"/>
    </location>
</feature>
<dbReference type="Proteomes" id="UP000238362">
    <property type="component" value="Unassembled WGS sequence"/>
</dbReference>
<evidence type="ECO:0000256" key="1">
    <source>
        <dbReference type="SAM" id="MobiDB-lite"/>
    </source>
</evidence>
<feature type="transmembrane region" description="Helical" evidence="2">
    <location>
        <begin position="328"/>
        <end position="346"/>
    </location>
</feature>
<feature type="transmembrane region" description="Helical" evidence="2">
    <location>
        <begin position="301"/>
        <end position="321"/>
    </location>
</feature>
<dbReference type="AlphaFoldDB" id="A0A2T0M3U2"/>
<keyword evidence="2" id="KW-1133">Transmembrane helix</keyword>
<keyword evidence="2" id="KW-0812">Transmembrane</keyword>
<dbReference type="EMBL" id="PVNH01000001">
    <property type="protein sequence ID" value="PRX51413.1"/>
    <property type="molecule type" value="Genomic_DNA"/>
</dbReference>
<evidence type="ECO:0000313" key="4">
    <source>
        <dbReference type="EMBL" id="PRX51413.1"/>
    </source>
</evidence>
<evidence type="ECO:0000256" key="2">
    <source>
        <dbReference type="SAM" id="Phobius"/>
    </source>
</evidence>
<protein>
    <submittedName>
        <fullName evidence="4">Putative membrane protein YeiB</fullName>
    </submittedName>
</protein>
<feature type="region of interest" description="Disordered" evidence="1">
    <location>
        <begin position="1"/>
        <end position="20"/>
    </location>
</feature>
<dbReference type="RefSeq" id="WP_146147443.1">
    <property type="nucleotide sequence ID" value="NZ_PVNH01000001.1"/>
</dbReference>